<dbReference type="InterPro" id="IPR036663">
    <property type="entry name" value="Fumarylacetoacetase_C_sf"/>
</dbReference>
<comment type="similarity">
    <text evidence="1">Belongs to the FAH family.</text>
</comment>
<comment type="caution">
    <text evidence="4">The sequence shown here is derived from an EMBL/GenBank/DDBJ whole genome shotgun (WGS) entry which is preliminary data.</text>
</comment>
<dbReference type="InterPro" id="IPR011234">
    <property type="entry name" value="Fumarylacetoacetase-like_C"/>
</dbReference>
<evidence type="ECO:0000313" key="4">
    <source>
        <dbReference type="EMBL" id="MFD2098013.1"/>
    </source>
</evidence>
<dbReference type="SUPFAM" id="SSF56529">
    <property type="entry name" value="FAH"/>
    <property type="match status" value="1"/>
</dbReference>
<keyword evidence="4" id="KW-0378">Hydrolase</keyword>
<evidence type="ECO:0000256" key="2">
    <source>
        <dbReference type="ARBA" id="ARBA00022723"/>
    </source>
</evidence>
<organism evidence="4 5">
    <name type="scientific">Corallincola platygyrae</name>
    <dbReference type="NCBI Taxonomy" id="1193278"/>
    <lineage>
        <taxon>Bacteria</taxon>
        <taxon>Pseudomonadati</taxon>
        <taxon>Pseudomonadota</taxon>
        <taxon>Gammaproteobacteria</taxon>
        <taxon>Alteromonadales</taxon>
        <taxon>Psychromonadaceae</taxon>
        <taxon>Corallincola</taxon>
    </lineage>
</organism>
<dbReference type="GO" id="GO:0016787">
    <property type="term" value="F:hydrolase activity"/>
    <property type="evidence" value="ECO:0007669"/>
    <property type="project" value="UniProtKB-KW"/>
</dbReference>
<dbReference type="RefSeq" id="WP_345342268.1">
    <property type="nucleotide sequence ID" value="NZ_BAABLI010000034.1"/>
</dbReference>
<protein>
    <submittedName>
        <fullName evidence="4">Fumarylacetoacetate hydrolase family protein</fullName>
    </submittedName>
</protein>
<dbReference type="Gene3D" id="3.90.850.10">
    <property type="entry name" value="Fumarylacetoacetase-like, C-terminal domain"/>
    <property type="match status" value="1"/>
</dbReference>
<dbReference type="Proteomes" id="UP001597380">
    <property type="component" value="Unassembled WGS sequence"/>
</dbReference>
<accession>A0ABW4XSD1</accession>
<reference evidence="5" key="1">
    <citation type="journal article" date="2019" name="Int. J. Syst. Evol. Microbiol.">
        <title>The Global Catalogue of Microorganisms (GCM) 10K type strain sequencing project: providing services to taxonomists for standard genome sequencing and annotation.</title>
        <authorList>
            <consortium name="The Broad Institute Genomics Platform"/>
            <consortium name="The Broad Institute Genome Sequencing Center for Infectious Disease"/>
            <person name="Wu L."/>
            <person name="Ma J."/>
        </authorList>
    </citation>
    <scope>NUCLEOTIDE SEQUENCE [LARGE SCALE GENOMIC DNA]</scope>
    <source>
        <strain evidence="5">CGMCC 1.10992</strain>
    </source>
</reference>
<dbReference type="PANTHER" id="PTHR42796">
    <property type="entry name" value="FUMARYLACETOACETATE HYDROLASE DOMAIN-CONTAINING PROTEIN 2A-RELATED"/>
    <property type="match status" value="1"/>
</dbReference>
<evidence type="ECO:0000313" key="5">
    <source>
        <dbReference type="Proteomes" id="UP001597380"/>
    </source>
</evidence>
<feature type="domain" description="Fumarylacetoacetase-like C-terminal" evidence="3">
    <location>
        <begin position="85"/>
        <end position="368"/>
    </location>
</feature>
<dbReference type="Pfam" id="PF01557">
    <property type="entry name" value="FAA_hydrolase"/>
    <property type="match status" value="1"/>
</dbReference>
<keyword evidence="5" id="KW-1185">Reference proteome</keyword>
<dbReference type="PANTHER" id="PTHR42796:SF4">
    <property type="entry name" value="FUMARYLACETOACETATE HYDROLASE DOMAIN-CONTAINING PROTEIN 2A"/>
    <property type="match status" value="1"/>
</dbReference>
<keyword evidence="2" id="KW-0479">Metal-binding</keyword>
<name>A0ABW4XSD1_9GAMM</name>
<dbReference type="EMBL" id="JBHUHT010000031">
    <property type="protein sequence ID" value="MFD2098013.1"/>
    <property type="molecule type" value="Genomic_DNA"/>
</dbReference>
<dbReference type="InterPro" id="IPR051121">
    <property type="entry name" value="FAH"/>
</dbReference>
<evidence type="ECO:0000256" key="1">
    <source>
        <dbReference type="ARBA" id="ARBA00010211"/>
    </source>
</evidence>
<proteinExistence type="inferred from homology"/>
<sequence length="385" mass="42147">MGRVIRSTDGAPTLIENLGKADPSLCGEVSDAAQLAKIGRAFEIARKRSPNSSAIEHLTPDSLAKRLLSPVQISAESLKQRQRIIVGAGLNFSDHRSETGFSLSASENDLLLFAKLVSPTGAYQSVPMGYRLGKSEYVGLLDYEVELVLVLLKDIDLKELPNEFVFNNNVAYMVGNDLSDREPIIMDPEHGYVQGKSHPGYLPLGPWMIHGNDMHPTWRKGGTDTLTMSLLVQDKGDYLIRTEQQGLSSQMIFNGYRIAQVLADRYSKNKLTCMRDRFGSMAPLYSENGILPAGSLILTGTPGGTAIKSPDLGDKLGLFVDGGFSLDGARQLFLERQMAASDALGYLQPGDLVYTEISQLGRQRWRVVEGAAQPPLERWPSASCK</sequence>
<evidence type="ECO:0000259" key="3">
    <source>
        <dbReference type="Pfam" id="PF01557"/>
    </source>
</evidence>
<gene>
    <name evidence="4" type="ORF">ACFSJ3_18695</name>
</gene>